<dbReference type="PRINTS" id="PR00081">
    <property type="entry name" value="GDHRDH"/>
</dbReference>
<accession>A0A4S8LVK8</accession>
<evidence type="ECO:0000313" key="6">
    <source>
        <dbReference type="Proteomes" id="UP000297245"/>
    </source>
</evidence>
<sequence>MNTLDLTGKIALVTGGGTGIGLMIAKSLSKNGAKVYITGRRVEVLKKTANDLPDYHLNPLQMDVVDKESIRKAVEAIDQAEGKLDILVNNAGITGKGFPFVIARGTPENKKMGELIFEQSSFEAWADVYRTNTIAPFFVTMGFLSLLEKGAESRKSETSSVVNISSASGSLNLTLGNFSYGPSKSALEQMTKNMATEFGLSKIPVRVNCIAPGRFPSELAGTLEKMIQRSMDPIPGAMNPTPTLRPGKEEEIGMAVVFLSSTAGEFTNGIVMPVDGGHNLVNP</sequence>
<evidence type="ECO:0000256" key="1">
    <source>
        <dbReference type="ARBA" id="ARBA00006484"/>
    </source>
</evidence>
<proteinExistence type="inferred from homology"/>
<dbReference type="OrthoDB" id="3819888at2759"/>
<dbReference type="PANTHER" id="PTHR43618:SF4">
    <property type="entry name" value="SHORT CHAIN DEHYDROGENASE_REDUCTASE FAMILY (AFU_ORTHOLOGUE AFUA_7G04540)"/>
    <property type="match status" value="1"/>
</dbReference>
<dbReference type="GO" id="GO:0016491">
    <property type="term" value="F:oxidoreductase activity"/>
    <property type="evidence" value="ECO:0007669"/>
    <property type="project" value="UniProtKB-KW"/>
</dbReference>
<dbReference type="InterPro" id="IPR036291">
    <property type="entry name" value="NAD(P)-bd_dom_sf"/>
</dbReference>
<keyword evidence="2" id="KW-0521">NADP</keyword>
<organism evidence="5 6">
    <name type="scientific">Dendrothele bispora (strain CBS 962.96)</name>
    <dbReference type="NCBI Taxonomy" id="1314807"/>
    <lineage>
        <taxon>Eukaryota</taxon>
        <taxon>Fungi</taxon>
        <taxon>Dikarya</taxon>
        <taxon>Basidiomycota</taxon>
        <taxon>Agaricomycotina</taxon>
        <taxon>Agaricomycetes</taxon>
        <taxon>Agaricomycetidae</taxon>
        <taxon>Agaricales</taxon>
        <taxon>Agaricales incertae sedis</taxon>
        <taxon>Dendrothele</taxon>
    </lineage>
</organism>
<dbReference type="PANTHER" id="PTHR43618">
    <property type="entry name" value="7-ALPHA-HYDROXYSTEROID DEHYDROGENASE"/>
    <property type="match status" value="1"/>
</dbReference>
<dbReference type="InterPro" id="IPR002347">
    <property type="entry name" value="SDR_fam"/>
</dbReference>
<dbReference type="Gene3D" id="3.40.50.720">
    <property type="entry name" value="NAD(P)-binding Rossmann-like Domain"/>
    <property type="match status" value="1"/>
</dbReference>
<reference evidence="5 6" key="1">
    <citation type="journal article" date="2019" name="Nat. Ecol. Evol.">
        <title>Megaphylogeny resolves global patterns of mushroom evolution.</title>
        <authorList>
            <person name="Varga T."/>
            <person name="Krizsan K."/>
            <person name="Foldi C."/>
            <person name="Dima B."/>
            <person name="Sanchez-Garcia M."/>
            <person name="Sanchez-Ramirez S."/>
            <person name="Szollosi G.J."/>
            <person name="Szarkandi J.G."/>
            <person name="Papp V."/>
            <person name="Albert L."/>
            <person name="Andreopoulos W."/>
            <person name="Angelini C."/>
            <person name="Antonin V."/>
            <person name="Barry K.W."/>
            <person name="Bougher N.L."/>
            <person name="Buchanan P."/>
            <person name="Buyck B."/>
            <person name="Bense V."/>
            <person name="Catcheside P."/>
            <person name="Chovatia M."/>
            <person name="Cooper J."/>
            <person name="Damon W."/>
            <person name="Desjardin D."/>
            <person name="Finy P."/>
            <person name="Geml J."/>
            <person name="Haridas S."/>
            <person name="Hughes K."/>
            <person name="Justo A."/>
            <person name="Karasinski D."/>
            <person name="Kautmanova I."/>
            <person name="Kiss B."/>
            <person name="Kocsube S."/>
            <person name="Kotiranta H."/>
            <person name="LaButti K.M."/>
            <person name="Lechner B.E."/>
            <person name="Liimatainen K."/>
            <person name="Lipzen A."/>
            <person name="Lukacs Z."/>
            <person name="Mihaltcheva S."/>
            <person name="Morgado L.N."/>
            <person name="Niskanen T."/>
            <person name="Noordeloos M.E."/>
            <person name="Ohm R.A."/>
            <person name="Ortiz-Santana B."/>
            <person name="Ovrebo C."/>
            <person name="Racz N."/>
            <person name="Riley R."/>
            <person name="Savchenko A."/>
            <person name="Shiryaev A."/>
            <person name="Soop K."/>
            <person name="Spirin V."/>
            <person name="Szebenyi C."/>
            <person name="Tomsovsky M."/>
            <person name="Tulloss R.E."/>
            <person name="Uehling J."/>
            <person name="Grigoriev I.V."/>
            <person name="Vagvolgyi C."/>
            <person name="Papp T."/>
            <person name="Martin F.M."/>
            <person name="Miettinen O."/>
            <person name="Hibbett D.S."/>
            <person name="Nagy L.G."/>
        </authorList>
    </citation>
    <scope>NUCLEOTIDE SEQUENCE [LARGE SCALE GENOMIC DNA]</scope>
    <source>
        <strain evidence="5 6">CBS 962.96</strain>
    </source>
</reference>
<dbReference type="SUPFAM" id="SSF51735">
    <property type="entry name" value="NAD(P)-binding Rossmann-fold domains"/>
    <property type="match status" value="1"/>
</dbReference>
<dbReference type="CDD" id="cd05233">
    <property type="entry name" value="SDR_c"/>
    <property type="match status" value="1"/>
</dbReference>
<dbReference type="AlphaFoldDB" id="A0A4S8LVK8"/>
<evidence type="ECO:0000256" key="2">
    <source>
        <dbReference type="ARBA" id="ARBA00022857"/>
    </source>
</evidence>
<dbReference type="EMBL" id="ML179243">
    <property type="protein sequence ID" value="THU93669.1"/>
    <property type="molecule type" value="Genomic_DNA"/>
</dbReference>
<keyword evidence="3" id="KW-0560">Oxidoreductase</keyword>
<comment type="similarity">
    <text evidence="1 4">Belongs to the short-chain dehydrogenases/reductases (SDR) family.</text>
</comment>
<protein>
    <submittedName>
        <fullName evidence="5">Short-chain dehydrogenase</fullName>
    </submittedName>
</protein>
<name>A0A4S8LVK8_DENBC</name>
<evidence type="ECO:0000256" key="3">
    <source>
        <dbReference type="ARBA" id="ARBA00023002"/>
    </source>
</evidence>
<evidence type="ECO:0000313" key="5">
    <source>
        <dbReference type="EMBL" id="THU93669.1"/>
    </source>
</evidence>
<gene>
    <name evidence="5" type="ORF">K435DRAFT_757195</name>
</gene>
<keyword evidence="6" id="KW-1185">Reference proteome</keyword>
<dbReference type="PRINTS" id="PR00080">
    <property type="entry name" value="SDRFAMILY"/>
</dbReference>
<dbReference type="Pfam" id="PF00106">
    <property type="entry name" value="adh_short"/>
    <property type="match status" value="1"/>
</dbReference>
<dbReference type="Proteomes" id="UP000297245">
    <property type="component" value="Unassembled WGS sequence"/>
</dbReference>
<evidence type="ECO:0000256" key="4">
    <source>
        <dbReference type="RuleBase" id="RU000363"/>
    </source>
</evidence>
<dbReference type="InterPro" id="IPR052178">
    <property type="entry name" value="Sec_Metab_Biosynth_SDR"/>
</dbReference>